<accession>M0NYX7</accession>
<keyword evidence="4" id="KW-1185">Reference proteome</keyword>
<keyword evidence="2" id="KW-0472">Membrane</keyword>
<sequence>MADDAPSTDTPRPERDDDESPRSGPDARDGADDASDGAAVPSETAGRFASNDRVDDGVEALEEPDVRRAVIGNAGTFAGAGIGLGCIVLVSLFRLVGAEFTDPESIVGSVFAVSEVYLVLTAVAAVGVTNYVLLAGLIGIDSGGRFDTDAHAMTAAGVGSAIGACILLVALAIATAIGFLALSSVTPPLEELSRMADLARSTGGLSGVGAAGPGGAEASGETGLSALEVLGALLSLVVTGAVIAALAGVTGSVTAYVTRRYGLA</sequence>
<proteinExistence type="predicted"/>
<dbReference type="AlphaFoldDB" id="M0NYX7"/>
<evidence type="ECO:0000313" key="3">
    <source>
        <dbReference type="EMBL" id="EMA61770.1"/>
    </source>
</evidence>
<organism evidence="3 4">
    <name type="scientific">Halorubrum lipolyticum DSM 21995</name>
    <dbReference type="NCBI Taxonomy" id="1227482"/>
    <lineage>
        <taxon>Archaea</taxon>
        <taxon>Methanobacteriati</taxon>
        <taxon>Methanobacteriota</taxon>
        <taxon>Stenosarchaea group</taxon>
        <taxon>Halobacteria</taxon>
        <taxon>Halobacteriales</taxon>
        <taxon>Haloferacaceae</taxon>
        <taxon>Halorubrum</taxon>
    </lineage>
</organism>
<dbReference type="STRING" id="1227482.C469_06259"/>
<feature type="region of interest" description="Disordered" evidence="1">
    <location>
        <begin position="1"/>
        <end position="54"/>
    </location>
</feature>
<keyword evidence="2" id="KW-1133">Transmembrane helix</keyword>
<evidence type="ECO:0000256" key="2">
    <source>
        <dbReference type="SAM" id="Phobius"/>
    </source>
</evidence>
<gene>
    <name evidence="3" type="ORF">C469_06259</name>
</gene>
<name>M0NYX7_9EURY</name>
<dbReference type="RefSeq" id="WP_008004817.1">
    <property type="nucleotide sequence ID" value="NZ_AOJG01000015.1"/>
</dbReference>
<reference evidence="3 4" key="1">
    <citation type="journal article" date="2014" name="PLoS Genet.">
        <title>Phylogenetically driven sequencing of extremely halophilic archaea reveals strategies for static and dynamic osmo-response.</title>
        <authorList>
            <person name="Becker E.A."/>
            <person name="Seitzer P.M."/>
            <person name="Tritt A."/>
            <person name="Larsen D."/>
            <person name="Krusor M."/>
            <person name="Yao A.I."/>
            <person name="Wu D."/>
            <person name="Madern D."/>
            <person name="Eisen J.A."/>
            <person name="Darling A.E."/>
            <person name="Facciotti M.T."/>
        </authorList>
    </citation>
    <scope>NUCLEOTIDE SEQUENCE [LARGE SCALE GENOMIC DNA]</scope>
    <source>
        <strain evidence="3 4">DSM 21995</strain>
    </source>
</reference>
<protein>
    <submittedName>
        <fullName evidence="3">Uncharacterized protein</fullName>
    </submittedName>
</protein>
<feature type="transmembrane region" description="Helical" evidence="2">
    <location>
        <begin position="229"/>
        <end position="257"/>
    </location>
</feature>
<dbReference type="Proteomes" id="UP000011650">
    <property type="component" value="Unassembled WGS sequence"/>
</dbReference>
<dbReference type="PATRIC" id="fig|1227482.3.peg.1261"/>
<feature type="transmembrane region" description="Helical" evidence="2">
    <location>
        <begin position="152"/>
        <end position="182"/>
    </location>
</feature>
<feature type="transmembrane region" description="Helical" evidence="2">
    <location>
        <begin position="77"/>
        <end position="96"/>
    </location>
</feature>
<evidence type="ECO:0000313" key="4">
    <source>
        <dbReference type="Proteomes" id="UP000011650"/>
    </source>
</evidence>
<comment type="caution">
    <text evidence="3">The sequence shown here is derived from an EMBL/GenBank/DDBJ whole genome shotgun (WGS) entry which is preliminary data.</text>
</comment>
<keyword evidence="2" id="KW-0812">Transmembrane</keyword>
<evidence type="ECO:0000256" key="1">
    <source>
        <dbReference type="SAM" id="MobiDB-lite"/>
    </source>
</evidence>
<dbReference type="EMBL" id="AOJG01000015">
    <property type="protein sequence ID" value="EMA61770.1"/>
    <property type="molecule type" value="Genomic_DNA"/>
</dbReference>
<feature type="transmembrane region" description="Helical" evidence="2">
    <location>
        <begin position="116"/>
        <end position="140"/>
    </location>
</feature>